<dbReference type="FunFam" id="3.40.605.10:FF:000004">
    <property type="entry name" value="Aldehyde dehydrogenase"/>
    <property type="match status" value="1"/>
</dbReference>
<feature type="active site" evidence="5 6">
    <location>
        <position position="232"/>
    </location>
</feature>
<name>I7ZIH0_9GAMM</name>
<reference evidence="10 11" key="1">
    <citation type="journal article" date="2012" name="J. Bacteriol.">
        <title>Genome Sequence of n-Alkane-Degrading Hydrocarboniphaga effusa Strain AP103T (ATCC BAA-332T).</title>
        <authorList>
            <person name="Chang H.K."/>
            <person name="Zylstra G.J."/>
            <person name="Chae J.C."/>
        </authorList>
    </citation>
    <scope>NUCLEOTIDE SEQUENCE [LARGE SCALE GENOMIC DNA]</scope>
    <source>
        <strain evidence="10 11">AP103</strain>
    </source>
</reference>
<dbReference type="Gene3D" id="3.40.605.10">
    <property type="entry name" value="Aldehyde Dehydrogenase, Chain A, domain 1"/>
    <property type="match status" value="1"/>
</dbReference>
<evidence type="ECO:0000256" key="1">
    <source>
        <dbReference type="ARBA" id="ARBA00009986"/>
    </source>
</evidence>
<dbReference type="InterPro" id="IPR029510">
    <property type="entry name" value="Ald_DH_CS_GLU"/>
</dbReference>
<dbReference type="InterPro" id="IPR015590">
    <property type="entry name" value="Aldehyde_DH_dom"/>
</dbReference>
<dbReference type="GO" id="GO:0005737">
    <property type="term" value="C:cytoplasm"/>
    <property type="evidence" value="ECO:0007669"/>
    <property type="project" value="TreeGrafter"/>
</dbReference>
<feature type="active site" evidence="5">
    <location>
        <position position="266"/>
    </location>
</feature>
<dbReference type="PROSITE" id="PS00687">
    <property type="entry name" value="ALDEHYDE_DEHYDR_GLU"/>
    <property type="match status" value="1"/>
</dbReference>
<dbReference type="PANTHER" id="PTHR43570">
    <property type="entry name" value="ALDEHYDE DEHYDROGENASE"/>
    <property type="match status" value="1"/>
</dbReference>
<evidence type="ECO:0000259" key="9">
    <source>
        <dbReference type="Pfam" id="PF00171"/>
    </source>
</evidence>
<keyword evidence="2 4" id="KW-0560">Oxidoreductase</keyword>
<gene>
    <name evidence="10" type="ORF">WQQ_18610</name>
</gene>
<dbReference type="EMBL" id="AKGD01000001">
    <property type="protein sequence ID" value="EIT71724.1"/>
    <property type="molecule type" value="Genomic_DNA"/>
</dbReference>
<dbReference type="SUPFAM" id="SSF53720">
    <property type="entry name" value="ALDH-like"/>
    <property type="match status" value="1"/>
</dbReference>
<dbReference type="CDD" id="cd07134">
    <property type="entry name" value="ALDH_AlkH-like"/>
    <property type="match status" value="1"/>
</dbReference>
<accession>I7ZIH0</accession>
<evidence type="ECO:0000256" key="3">
    <source>
        <dbReference type="ARBA" id="ARBA00023027"/>
    </source>
</evidence>
<dbReference type="STRING" id="1172194.WQQ_18610"/>
<organism evidence="10 11">
    <name type="scientific">Hydrocarboniphaga effusa AP103</name>
    <dbReference type="NCBI Taxonomy" id="1172194"/>
    <lineage>
        <taxon>Bacteria</taxon>
        <taxon>Pseudomonadati</taxon>
        <taxon>Pseudomonadota</taxon>
        <taxon>Gammaproteobacteria</taxon>
        <taxon>Nevskiales</taxon>
        <taxon>Nevskiaceae</taxon>
        <taxon>Hydrocarboniphaga</taxon>
    </lineage>
</organism>
<evidence type="ECO:0000256" key="8">
    <source>
        <dbReference type="SAM" id="MobiDB-lite"/>
    </source>
</evidence>
<dbReference type="InterPro" id="IPR016163">
    <property type="entry name" value="Ald_DH_C"/>
</dbReference>
<dbReference type="GO" id="GO:0006081">
    <property type="term" value="P:aldehyde metabolic process"/>
    <property type="evidence" value="ECO:0007669"/>
    <property type="project" value="InterPro"/>
</dbReference>
<dbReference type="PATRIC" id="fig|1172194.4.peg.1802"/>
<dbReference type="PANTHER" id="PTHR43570:SF20">
    <property type="entry name" value="ALDEHYDE DEHYDROGENASE ALDX-RELATED"/>
    <property type="match status" value="1"/>
</dbReference>
<evidence type="ECO:0000256" key="4">
    <source>
        <dbReference type="PIRNR" id="PIRNR036492"/>
    </source>
</evidence>
<evidence type="ECO:0000256" key="5">
    <source>
        <dbReference type="PIRSR" id="PIRSR036492-1"/>
    </source>
</evidence>
<feature type="domain" description="Aldehyde dehydrogenase" evidence="9">
    <location>
        <begin position="20"/>
        <end position="456"/>
    </location>
</feature>
<evidence type="ECO:0000256" key="2">
    <source>
        <dbReference type="ARBA" id="ARBA00023002"/>
    </source>
</evidence>
<dbReference type="PIRSF" id="PIRSF036492">
    <property type="entry name" value="ALDH"/>
    <property type="match status" value="1"/>
</dbReference>
<protein>
    <recommendedName>
        <fullName evidence="4">Aldehyde dehydrogenase</fullName>
    </recommendedName>
</protein>
<dbReference type="PROSITE" id="PS00070">
    <property type="entry name" value="ALDEHYDE_DEHYDR_CYS"/>
    <property type="match status" value="1"/>
</dbReference>
<keyword evidence="3" id="KW-0520">NAD</keyword>
<dbReference type="FunFam" id="3.40.309.10:FF:000003">
    <property type="entry name" value="Aldehyde dehydrogenase"/>
    <property type="match status" value="1"/>
</dbReference>
<dbReference type="Pfam" id="PF00171">
    <property type="entry name" value="Aldedh"/>
    <property type="match status" value="1"/>
</dbReference>
<dbReference type="Gene3D" id="3.40.309.10">
    <property type="entry name" value="Aldehyde Dehydrogenase, Chain A, domain 2"/>
    <property type="match status" value="1"/>
</dbReference>
<dbReference type="AlphaFoldDB" id="I7ZIH0"/>
<sequence length="488" mass="53697">MTSNANVSYLPGSQADANASETARSIQRVFERQRETALRLRSSTREERASKIRRLKQAVLDARPAFYEAGMRDFRKPAAEVDLTEILPVVAEANDALRHLKRWMKPQRVAPTMMMFGTQAWVQHEPKGRCLIMSPWNYPVNLTFGPLVSAIAAGNTVILKPSEMTPHLTAVMVKLVRELFSEDEVAIFDGDASVATALLELPFDHIFFTGSPAIGKVVMAAAAKHLTSVTLELGGKSPTIVDASADLKAAARNILWGKYTNNGQTCIAPDHVFVHESVKDEFVRHCREVLASSYGETAQAQMSSPYLARVVNQRHTQRVAGLLEDATQRGALVLSGGSVEQSECFVAPTLLTNIPPEARIMSEEIFGPLLPIVGYTKLDSVIAEINAQPKPLALYIWSKDEPTIRSVLQRTSAGGTCINHSVVQFVHGRLPFGGVNNSGIGNAHGLYGFKAFTHERAIVRNRYQLASLFYPPYTNFTRKVGELLMKLV</sequence>
<comment type="similarity">
    <text evidence="1 4 7">Belongs to the aldehyde dehydrogenase family.</text>
</comment>
<dbReference type="InterPro" id="IPR016161">
    <property type="entry name" value="Ald_DH/histidinol_DH"/>
</dbReference>
<dbReference type="OrthoDB" id="9812625at2"/>
<comment type="caution">
    <text evidence="10">The sequence shown here is derived from an EMBL/GenBank/DDBJ whole genome shotgun (WGS) entry which is preliminary data.</text>
</comment>
<dbReference type="Proteomes" id="UP000003704">
    <property type="component" value="Unassembled WGS sequence"/>
</dbReference>
<dbReference type="RefSeq" id="WP_007184810.1">
    <property type="nucleotide sequence ID" value="NZ_AKGD01000001.1"/>
</dbReference>
<dbReference type="GO" id="GO:0004029">
    <property type="term" value="F:aldehyde dehydrogenase (NAD+) activity"/>
    <property type="evidence" value="ECO:0007669"/>
    <property type="project" value="TreeGrafter"/>
</dbReference>
<proteinExistence type="inferred from homology"/>
<evidence type="ECO:0000313" key="11">
    <source>
        <dbReference type="Proteomes" id="UP000003704"/>
    </source>
</evidence>
<evidence type="ECO:0000256" key="7">
    <source>
        <dbReference type="RuleBase" id="RU003345"/>
    </source>
</evidence>
<evidence type="ECO:0000313" key="10">
    <source>
        <dbReference type="EMBL" id="EIT71724.1"/>
    </source>
</evidence>
<feature type="region of interest" description="Disordered" evidence="8">
    <location>
        <begin position="1"/>
        <end position="21"/>
    </location>
</feature>
<dbReference type="InterPro" id="IPR016162">
    <property type="entry name" value="Ald_DH_N"/>
</dbReference>
<dbReference type="InterPro" id="IPR016160">
    <property type="entry name" value="Ald_DH_CS_CYS"/>
</dbReference>
<keyword evidence="11" id="KW-1185">Reference proteome</keyword>
<dbReference type="InterPro" id="IPR012394">
    <property type="entry name" value="Aldehyde_DH_NAD(P)"/>
</dbReference>
<evidence type="ECO:0000256" key="6">
    <source>
        <dbReference type="PROSITE-ProRule" id="PRU10007"/>
    </source>
</evidence>